<gene>
    <name evidence="15" type="primary">pheT</name>
    <name evidence="20" type="ORF">CKA38_00360</name>
</gene>
<dbReference type="GO" id="GO:0009328">
    <property type="term" value="C:phenylalanine-tRNA ligase complex"/>
    <property type="evidence" value="ECO:0007669"/>
    <property type="project" value="TreeGrafter"/>
</dbReference>
<dbReference type="FunFam" id="2.40.50.140:FF:000045">
    <property type="entry name" value="Phenylalanine--tRNA ligase beta subunit"/>
    <property type="match status" value="1"/>
</dbReference>
<evidence type="ECO:0000256" key="16">
    <source>
        <dbReference type="PROSITE-ProRule" id="PRU00209"/>
    </source>
</evidence>
<dbReference type="Pfam" id="PF17759">
    <property type="entry name" value="tRNA_synthFbeta"/>
    <property type="match status" value="1"/>
</dbReference>
<dbReference type="Pfam" id="PF03147">
    <property type="entry name" value="FDX-ACB"/>
    <property type="match status" value="1"/>
</dbReference>
<dbReference type="GO" id="GO:0000287">
    <property type="term" value="F:magnesium ion binding"/>
    <property type="evidence" value="ECO:0007669"/>
    <property type="project" value="UniProtKB-UniRule"/>
</dbReference>
<dbReference type="PANTHER" id="PTHR10947">
    <property type="entry name" value="PHENYLALANYL-TRNA SYNTHETASE BETA CHAIN AND LEUCINE-RICH REPEAT-CONTAINING PROTEIN 47"/>
    <property type="match status" value="1"/>
</dbReference>
<dbReference type="NCBIfam" id="NF045760">
    <property type="entry name" value="YtpR"/>
    <property type="match status" value="1"/>
</dbReference>
<dbReference type="InterPro" id="IPR005147">
    <property type="entry name" value="tRNA_synthase_B5-dom"/>
</dbReference>
<dbReference type="SUPFAM" id="SSF56037">
    <property type="entry name" value="PheT/TilS domain"/>
    <property type="match status" value="1"/>
</dbReference>
<dbReference type="SUPFAM" id="SSF55681">
    <property type="entry name" value="Class II aaRS and biotin synthetases"/>
    <property type="match status" value="1"/>
</dbReference>
<comment type="subunit">
    <text evidence="3 15">Tetramer of two alpha and two beta subunits.</text>
</comment>
<evidence type="ECO:0000259" key="18">
    <source>
        <dbReference type="PROSITE" id="PS51447"/>
    </source>
</evidence>
<dbReference type="Gene3D" id="2.40.50.140">
    <property type="entry name" value="Nucleic acid-binding proteins"/>
    <property type="match status" value="1"/>
</dbReference>
<evidence type="ECO:0000259" key="17">
    <source>
        <dbReference type="PROSITE" id="PS50886"/>
    </source>
</evidence>
<feature type="binding site" evidence="15">
    <location>
        <position position="485"/>
    </location>
    <ligand>
        <name>Mg(2+)</name>
        <dbReference type="ChEBI" id="CHEBI:18420"/>
        <note>shared with alpha subunit</note>
    </ligand>
</feature>
<evidence type="ECO:0000256" key="7">
    <source>
        <dbReference type="ARBA" id="ARBA00022723"/>
    </source>
</evidence>
<dbReference type="SMART" id="SM00896">
    <property type="entry name" value="FDX-ACB"/>
    <property type="match status" value="1"/>
</dbReference>
<dbReference type="EMBL" id="CP023004">
    <property type="protein sequence ID" value="AWI07913.1"/>
    <property type="molecule type" value="Genomic_DNA"/>
</dbReference>
<reference evidence="20 21" key="1">
    <citation type="journal article" date="2018" name="Syst. Appl. Microbiol.">
        <title>Ereboglobus luteus gen. nov. sp. nov. from cockroach guts, and new insights into the oxygen relationship of the genera Opitutus and Didymococcus (Verrucomicrobia: Opitutaceae).</title>
        <authorList>
            <person name="Tegtmeier D."/>
            <person name="Belitz A."/>
            <person name="Radek R."/>
            <person name="Heimerl T."/>
            <person name="Brune A."/>
        </authorList>
    </citation>
    <scope>NUCLEOTIDE SEQUENCE [LARGE SCALE GENOMIC DNA]</scope>
    <source>
        <strain evidence="20 21">Ho45</strain>
    </source>
</reference>
<dbReference type="InterPro" id="IPR012340">
    <property type="entry name" value="NA-bd_OB-fold"/>
</dbReference>
<evidence type="ECO:0000256" key="11">
    <source>
        <dbReference type="ARBA" id="ARBA00022884"/>
    </source>
</evidence>
<dbReference type="InterPro" id="IPR005121">
    <property type="entry name" value="Fdx_antiC-bd"/>
</dbReference>
<evidence type="ECO:0000256" key="8">
    <source>
        <dbReference type="ARBA" id="ARBA00022741"/>
    </source>
</evidence>
<dbReference type="FunFam" id="3.30.70.380:FF:000001">
    <property type="entry name" value="Phenylalanine--tRNA ligase beta subunit"/>
    <property type="match status" value="1"/>
</dbReference>
<comment type="subcellular location">
    <subcellularLocation>
        <location evidence="1 15">Cytoplasm</location>
    </subcellularLocation>
</comment>
<dbReference type="KEGG" id="elut:CKA38_00360"/>
<dbReference type="InterPro" id="IPR004532">
    <property type="entry name" value="Phe-tRNA-ligase_IIc_bsu_bact"/>
</dbReference>
<dbReference type="InterPro" id="IPR005146">
    <property type="entry name" value="B3/B4_tRNA-bd"/>
</dbReference>
<dbReference type="InterPro" id="IPR033714">
    <property type="entry name" value="tRNA_bind_bactPheRS"/>
</dbReference>
<dbReference type="Gene3D" id="3.30.930.10">
    <property type="entry name" value="Bira Bifunctional Protein, Domain 2"/>
    <property type="match status" value="1"/>
</dbReference>
<dbReference type="NCBIfam" id="TIGR00472">
    <property type="entry name" value="pheT_bact"/>
    <property type="match status" value="1"/>
</dbReference>
<organism evidence="20 21">
    <name type="scientific">Ereboglobus luteus</name>
    <dbReference type="NCBI Taxonomy" id="1796921"/>
    <lineage>
        <taxon>Bacteria</taxon>
        <taxon>Pseudomonadati</taxon>
        <taxon>Verrucomicrobiota</taxon>
        <taxon>Opitutia</taxon>
        <taxon>Opitutales</taxon>
        <taxon>Opitutaceae</taxon>
        <taxon>Ereboglobus</taxon>
    </lineage>
</organism>
<keyword evidence="13 15" id="KW-0030">Aminoacyl-tRNA synthetase</keyword>
<comment type="cofactor">
    <cofactor evidence="15">
        <name>Mg(2+)</name>
        <dbReference type="ChEBI" id="CHEBI:18420"/>
    </cofactor>
    <text evidence="15">Binds 2 magnesium ions per tetramer.</text>
</comment>
<dbReference type="SUPFAM" id="SSF50249">
    <property type="entry name" value="Nucleic acid-binding proteins"/>
    <property type="match status" value="1"/>
</dbReference>
<feature type="domain" description="B5" evidence="19">
    <location>
        <begin position="420"/>
        <end position="501"/>
    </location>
</feature>
<dbReference type="Proteomes" id="UP000244896">
    <property type="component" value="Chromosome"/>
</dbReference>
<dbReference type="PROSITE" id="PS51447">
    <property type="entry name" value="FDX_ACB"/>
    <property type="match status" value="1"/>
</dbReference>
<dbReference type="PROSITE" id="PS50886">
    <property type="entry name" value="TRBD"/>
    <property type="match status" value="1"/>
</dbReference>
<keyword evidence="8 15" id="KW-0547">Nucleotide-binding</keyword>
<dbReference type="Gene3D" id="3.30.70.380">
    <property type="entry name" value="Ferrodoxin-fold anticodon-binding domain"/>
    <property type="match status" value="1"/>
</dbReference>
<dbReference type="SUPFAM" id="SSF46955">
    <property type="entry name" value="Putative DNA-binding domain"/>
    <property type="match status" value="1"/>
</dbReference>
<comment type="catalytic activity">
    <reaction evidence="14 15">
        <text>tRNA(Phe) + L-phenylalanine + ATP = L-phenylalanyl-tRNA(Phe) + AMP + diphosphate + H(+)</text>
        <dbReference type="Rhea" id="RHEA:19413"/>
        <dbReference type="Rhea" id="RHEA-COMP:9668"/>
        <dbReference type="Rhea" id="RHEA-COMP:9699"/>
        <dbReference type="ChEBI" id="CHEBI:15378"/>
        <dbReference type="ChEBI" id="CHEBI:30616"/>
        <dbReference type="ChEBI" id="CHEBI:33019"/>
        <dbReference type="ChEBI" id="CHEBI:58095"/>
        <dbReference type="ChEBI" id="CHEBI:78442"/>
        <dbReference type="ChEBI" id="CHEBI:78531"/>
        <dbReference type="ChEBI" id="CHEBI:456215"/>
        <dbReference type="EC" id="6.1.1.20"/>
    </reaction>
</comment>
<dbReference type="Pfam" id="PF01588">
    <property type="entry name" value="tRNA_bind"/>
    <property type="match status" value="1"/>
</dbReference>
<evidence type="ECO:0000256" key="1">
    <source>
        <dbReference type="ARBA" id="ARBA00004496"/>
    </source>
</evidence>
<keyword evidence="4 15" id="KW-0963">Cytoplasm</keyword>
<proteinExistence type="inferred from homology"/>
<dbReference type="GO" id="GO:0000049">
    <property type="term" value="F:tRNA binding"/>
    <property type="evidence" value="ECO:0007669"/>
    <property type="project" value="UniProtKB-UniRule"/>
</dbReference>
<keyword evidence="6 15" id="KW-0436">Ligase</keyword>
<protein>
    <recommendedName>
        <fullName evidence="15">Phenylalanine--tRNA ligase beta subunit</fullName>
        <ecNumber evidence="15">6.1.1.20</ecNumber>
    </recommendedName>
    <alternativeName>
        <fullName evidence="15">Phenylalanyl-tRNA synthetase beta subunit</fullName>
        <shortName evidence="15">PheRS</shortName>
    </alternativeName>
</protein>
<dbReference type="InterPro" id="IPR020825">
    <property type="entry name" value="Phe-tRNA_synthase-like_B3/B4"/>
</dbReference>
<feature type="domain" description="TRNA-binding" evidence="17">
    <location>
        <begin position="41"/>
        <end position="157"/>
    </location>
</feature>
<evidence type="ECO:0000256" key="10">
    <source>
        <dbReference type="ARBA" id="ARBA00022842"/>
    </source>
</evidence>
<dbReference type="SMART" id="SM00874">
    <property type="entry name" value="B5"/>
    <property type="match status" value="1"/>
</dbReference>
<dbReference type="Pfam" id="PF03484">
    <property type="entry name" value="B5"/>
    <property type="match status" value="1"/>
</dbReference>
<name>A0A2U8DZ63_9BACT</name>
<dbReference type="OrthoDB" id="9805455at2"/>
<dbReference type="GO" id="GO:0006432">
    <property type="term" value="P:phenylalanyl-tRNA aminoacylation"/>
    <property type="evidence" value="ECO:0007669"/>
    <property type="project" value="UniProtKB-UniRule"/>
</dbReference>
<dbReference type="GO" id="GO:0004826">
    <property type="term" value="F:phenylalanine-tRNA ligase activity"/>
    <property type="evidence" value="ECO:0007669"/>
    <property type="project" value="UniProtKB-UniRule"/>
</dbReference>
<keyword evidence="11 16" id="KW-0694">RNA-binding</keyword>
<dbReference type="SMART" id="SM00873">
    <property type="entry name" value="B3_4"/>
    <property type="match status" value="1"/>
</dbReference>
<evidence type="ECO:0000256" key="3">
    <source>
        <dbReference type="ARBA" id="ARBA00011209"/>
    </source>
</evidence>
<dbReference type="Pfam" id="PF03483">
    <property type="entry name" value="B3_4"/>
    <property type="match status" value="1"/>
</dbReference>
<feature type="binding site" evidence="15">
    <location>
        <position position="489"/>
    </location>
    <ligand>
        <name>Mg(2+)</name>
        <dbReference type="ChEBI" id="CHEBI:18420"/>
        <note>shared with alpha subunit</note>
    </ligand>
</feature>
<keyword evidence="12 15" id="KW-0648">Protein biosynthesis</keyword>
<evidence type="ECO:0000313" key="20">
    <source>
        <dbReference type="EMBL" id="AWI07913.1"/>
    </source>
</evidence>
<feature type="binding site" evidence="15">
    <location>
        <position position="479"/>
    </location>
    <ligand>
        <name>Mg(2+)</name>
        <dbReference type="ChEBI" id="CHEBI:18420"/>
        <note>shared with alpha subunit</note>
    </ligand>
</feature>
<dbReference type="FunFam" id="3.50.40.10:FF:000001">
    <property type="entry name" value="Phenylalanine--tRNA ligase beta subunit"/>
    <property type="match status" value="1"/>
</dbReference>
<feature type="binding site" evidence="15">
    <location>
        <position position="488"/>
    </location>
    <ligand>
        <name>Mg(2+)</name>
        <dbReference type="ChEBI" id="CHEBI:18420"/>
        <note>shared with alpha subunit</note>
    </ligand>
</feature>
<dbReference type="CDD" id="cd02796">
    <property type="entry name" value="tRNA_bind_bactPheRS"/>
    <property type="match status" value="1"/>
</dbReference>
<dbReference type="Gene3D" id="3.30.56.10">
    <property type="match status" value="2"/>
</dbReference>
<accession>A0A2U8DZ63</accession>
<dbReference type="GO" id="GO:0005524">
    <property type="term" value="F:ATP binding"/>
    <property type="evidence" value="ECO:0007669"/>
    <property type="project" value="UniProtKB-UniRule"/>
</dbReference>
<dbReference type="PROSITE" id="PS51483">
    <property type="entry name" value="B5"/>
    <property type="match status" value="1"/>
</dbReference>
<dbReference type="InterPro" id="IPR045864">
    <property type="entry name" value="aa-tRNA-synth_II/BPL/LPL"/>
</dbReference>
<dbReference type="InterPro" id="IPR036690">
    <property type="entry name" value="Fdx_antiC-bd_sf"/>
</dbReference>
<evidence type="ECO:0000313" key="21">
    <source>
        <dbReference type="Proteomes" id="UP000244896"/>
    </source>
</evidence>
<evidence type="ECO:0000256" key="9">
    <source>
        <dbReference type="ARBA" id="ARBA00022840"/>
    </source>
</evidence>
<keyword evidence="9 15" id="KW-0067">ATP-binding</keyword>
<dbReference type="EC" id="6.1.1.20" evidence="15"/>
<evidence type="ECO:0000256" key="13">
    <source>
        <dbReference type="ARBA" id="ARBA00023146"/>
    </source>
</evidence>
<dbReference type="SUPFAM" id="SSF54991">
    <property type="entry name" value="Anticodon-binding domain of PheRS"/>
    <property type="match status" value="1"/>
</dbReference>
<keyword evidence="21" id="KW-1185">Reference proteome</keyword>
<evidence type="ECO:0000256" key="15">
    <source>
        <dbReference type="HAMAP-Rule" id="MF_00283"/>
    </source>
</evidence>
<evidence type="ECO:0000259" key="19">
    <source>
        <dbReference type="PROSITE" id="PS51483"/>
    </source>
</evidence>
<sequence length="831" mass="90673">MKISLSWLNDYVDLSGIATDEISRAITFLGLEVEEVINTGAPQFNNVVVGRILTRDKHPNADKLSLCTVDVGPAGGVKTIVCGAPNCDAGNLVPVALPGAILPGNFEIKQSKIRGQSSDGMMCSSKELALEGGDHAGLMILATPATETPPALGTPINDILPPGDIVFDIEVTPNRPDCLSHIGIARELSAWFKKPLRYPEIKYDPRNTRAPFAAFAARPDLLESIRVDAPEMCPLYTATVITGIKIGPSPEWMQRRLLAAGMRPISNIVDISNYVMLEYGQPTHAFDAKKIGGHKLIIRPANEGEKIITLDEKERALSSRMLVIADAEKPLVIAGVMGGENSGIDDTTTDIILEAASFARSLIRWTSRRLGLSSDSSYRYERGVDPHMLDEATRRAISLILELCGGQVAGATHKAGGDVPWQREVQVTASFVNERVGFEIPVAEQRAALEALELRITREDKNAPGGPAWTVAIPSWRNDLDRPIDLVEDVLRVYGTEKIPPAPVLAPTIIGNDAPIVLFNREVSAYLVGQGFNECVNYTLRSKREVETWVSQAAGAELALLNPFTEDQSHLRPTLVLGLLETLKLNQSRGVPTARLFETGRVFIERDGQNFECVSVAFIIAENDLDRAWLKREPADFYTTKRLVETLAGIGGIDIARQPVKAPGGSFFGWQEGQSAIIGDIAHGWTARLGLINLAMVRSLGIEGKVYGGTLSILSERVKTVSDRRRYQPITMHPAALRDIALVVDEKLPAGDAQKTLAKHARATLPKTFALEAANIFDVYQGKGLPEGKKSLAFSLVYRAPDRTLTDDEVNTAFAKLQEILAKETDWQIRK</sequence>
<evidence type="ECO:0000256" key="2">
    <source>
        <dbReference type="ARBA" id="ARBA00008653"/>
    </source>
</evidence>
<dbReference type="HAMAP" id="MF_00283">
    <property type="entry name" value="Phe_tRNA_synth_beta1"/>
    <property type="match status" value="1"/>
</dbReference>
<feature type="domain" description="FDX-ACB" evidence="18">
    <location>
        <begin position="731"/>
        <end position="830"/>
    </location>
</feature>
<evidence type="ECO:0000256" key="12">
    <source>
        <dbReference type="ARBA" id="ARBA00022917"/>
    </source>
</evidence>
<keyword evidence="10 15" id="KW-0460">Magnesium</keyword>
<evidence type="ECO:0000256" key="5">
    <source>
        <dbReference type="ARBA" id="ARBA00022555"/>
    </source>
</evidence>
<dbReference type="InterPro" id="IPR045060">
    <property type="entry name" value="Phe-tRNA-ligase_IIc_bsu"/>
</dbReference>
<dbReference type="InterPro" id="IPR002547">
    <property type="entry name" value="tRNA-bd_dom"/>
</dbReference>
<evidence type="ECO:0000256" key="6">
    <source>
        <dbReference type="ARBA" id="ARBA00022598"/>
    </source>
</evidence>
<dbReference type="InterPro" id="IPR009061">
    <property type="entry name" value="DNA-bd_dom_put_sf"/>
</dbReference>
<keyword evidence="5 16" id="KW-0820">tRNA-binding</keyword>
<evidence type="ECO:0000256" key="14">
    <source>
        <dbReference type="ARBA" id="ARBA00049255"/>
    </source>
</evidence>
<evidence type="ECO:0000256" key="4">
    <source>
        <dbReference type="ARBA" id="ARBA00022490"/>
    </source>
</evidence>
<dbReference type="RefSeq" id="WP_108823721.1">
    <property type="nucleotide sequence ID" value="NZ_CP023004.1"/>
</dbReference>
<dbReference type="Gene3D" id="3.50.40.10">
    <property type="entry name" value="Phenylalanyl-trna Synthetase, Chain B, domain 3"/>
    <property type="match status" value="1"/>
</dbReference>
<comment type="similarity">
    <text evidence="2 15">Belongs to the phenylalanyl-tRNA synthetase beta subunit family. Type 1 subfamily.</text>
</comment>
<dbReference type="PANTHER" id="PTHR10947:SF0">
    <property type="entry name" value="PHENYLALANINE--TRNA LIGASE BETA SUBUNIT"/>
    <property type="match status" value="1"/>
</dbReference>
<dbReference type="AlphaFoldDB" id="A0A2U8DZ63"/>
<dbReference type="InterPro" id="IPR041616">
    <property type="entry name" value="PheRS_beta_core"/>
</dbReference>
<keyword evidence="7 15" id="KW-0479">Metal-binding</keyword>